<feature type="transmembrane region" description="Helical" evidence="4">
    <location>
        <begin position="76"/>
        <end position="95"/>
    </location>
</feature>
<comment type="caution">
    <text evidence="5">The sequence shown here is derived from an EMBL/GenBank/DDBJ whole genome shotgun (WGS) entry which is preliminary data.</text>
</comment>
<dbReference type="Proteomes" id="UP000649829">
    <property type="component" value="Unassembled WGS sequence"/>
</dbReference>
<name>A0A917WHY7_9RHOB</name>
<dbReference type="InterPro" id="IPR050327">
    <property type="entry name" value="Proton-linked_MCT"/>
</dbReference>
<dbReference type="InterPro" id="IPR011701">
    <property type="entry name" value="MFS"/>
</dbReference>
<sequence length="393" mass="40678">MRVSEQTRVVSALGLVQIFSWGSSFYLLAVISDPLRAETGWSTGLVTGGISMGLLVSGLSAVVVGRLIEAFGGRKVMASGMGLLAAGLVTIALAQHPAAYLGAWVLMGMGMAAGLYDAAFATLGRIFGVQARAPITALTLWGGFASTVCWPLSAFLVEWIGWRGTCLTYAGIHLLVTAPVCLFGLPRANPLPKPATGKDGPGRDPSVLADPRFWMIALAMTVTAGVAAFWSVHLITILTSEGATLAAAVALGAVIGPSQVGARVVEMLGRGRHHPVWTFVAYAVFAVTGFGMLWAGLPATLAFIAYGAGNGLWSIARGALPLSIFGPDTYARTVGMLALPVFAASAVFPLAGAAAIDRFGTGWAVPGSFVAVLVPFTVAMILLRGHLRATPVR</sequence>
<dbReference type="Pfam" id="PF07690">
    <property type="entry name" value="MFS_1"/>
    <property type="match status" value="1"/>
</dbReference>
<feature type="transmembrane region" description="Helical" evidence="4">
    <location>
        <begin position="243"/>
        <end position="264"/>
    </location>
</feature>
<gene>
    <name evidence="5" type="ORF">GCM10011534_27980</name>
</gene>
<feature type="transmembrane region" description="Helical" evidence="4">
    <location>
        <begin position="101"/>
        <end position="123"/>
    </location>
</feature>
<evidence type="ECO:0000256" key="2">
    <source>
        <dbReference type="ARBA" id="ARBA00022989"/>
    </source>
</evidence>
<dbReference type="AlphaFoldDB" id="A0A917WHY7"/>
<evidence type="ECO:0000313" key="5">
    <source>
        <dbReference type="EMBL" id="GGM04631.1"/>
    </source>
</evidence>
<dbReference type="RefSeq" id="WP_028287378.1">
    <property type="nucleotide sequence ID" value="NZ_BMLF01000002.1"/>
</dbReference>
<keyword evidence="3 4" id="KW-0472">Membrane</keyword>
<evidence type="ECO:0000256" key="4">
    <source>
        <dbReference type="SAM" id="Phobius"/>
    </source>
</evidence>
<evidence type="ECO:0000313" key="6">
    <source>
        <dbReference type="Proteomes" id="UP000649829"/>
    </source>
</evidence>
<protein>
    <submittedName>
        <fullName evidence="5">MFS transporter</fullName>
    </submittedName>
</protein>
<reference evidence="5" key="2">
    <citation type="submission" date="2020-09" db="EMBL/GenBank/DDBJ databases">
        <authorList>
            <person name="Sun Q."/>
            <person name="Zhou Y."/>
        </authorList>
    </citation>
    <scope>NUCLEOTIDE SEQUENCE</scope>
    <source>
        <strain evidence="5">CGMCC 1.6293</strain>
    </source>
</reference>
<dbReference type="InterPro" id="IPR036259">
    <property type="entry name" value="MFS_trans_sf"/>
</dbReference>
<proteinExistence type="predicted"/>
<feature type="transmembrane region" description="Helical" evidence="4">
    <location>
        <begin position="135"/>
        <end position="161"/>
    </location>
</feature>
<feature type="transmembrane region" description="Helical" evidence="4">
    <location>
        <begin position="213"/>
        <end position="237"/>
    </location>
</feature>
<dbReference type="EMBL" id="BMLF01000002">
    <property type="protein sequence ID" value="GGM04631.1"/>
    <property type="molecule type" value="Genomic_DNA"/>
</dbReference>
<accession>A0A917WHY7</accession>
<feature type="transmembrane region" description="Helical" evidence="4">
    <location>
        <begin position="12"/>
        <end position="31"/>
    </location>
</feature>
<dbReference type="PANTHER" id="PTHR11360:SF308">
    <property type="entry name" value="BLL3089 PROTEIN"/>
    <property type="match status" value="1"/>
</dbReference>
<feature type="transmembrane region" description="Helical" evidence="4">
    <location>
        <begin position="276"/>
        <end position="297"/>
    </location>
</feature>
<feature type="transmembrane region" description="Helical" evidence="4">
    <location>
        <begin position="362"/>
        <end position="383"/>
    </location>
</feature>
<keyword evidence="6" id="KW-1185">Reference proteome</keyword>
<keyword evidence="2 4" id="KW-1133">Transmembrane helix</keyword>
<organism evidence="5 6">
    <name type="scientific">Pseudooceanicola nanhaiensis</name>
    <dbReference type="NCBI Taxonomy" id="375761"/>
    <lineage>
        <taxon>Bacteria</taxon>
        <taxon>Pseudomonadati</taxon>
        <taxon>Pseudomonadota</taxon>
        <taxon>Alphaproteobacteria</taxon>
        <taxon>Rhodobacterales</taxon>
        <taxon>Paracoccaceae</taxon>
        <taxon>Pseudooceanicola</taxon>
    </lineage>
</organism>
<evidence type="ECO:0000256" key="1">
    <source>
        <dbReference type="ARBA" id="ARBA00022692"/>
    </source>
</evidence>
<dbReference type="SUPFAM" id="SSF103473">
    <property type="entry name" value="MFS general substrate transporter"/>
    <property type="match status" value="1"/>
</dbReference>
<keyword evidence="1 4" id="KW-0812">Transmembrane</keyword>
<dbReference type="PANTHER" id="PTHR11360">
    <property type="entry name" value="MONOCARBOXYLATE TRANSPORTER"/>
    <property type="match status" value="1"/>
</dbReference>
<feature type="transmembrane region" description="Helical" evidence="4">
    <location>
        <begin position="337"/>
        <end position="356"/>
    </location>
</feature>
<dbReference type="Gene3D" id="1.20.1250.20">
    <property type="entry name" value="MFS general substrate transporter like domains"/>
    <property type="match status" value="1"/>
</dbReference>
<dbReference type="GO" id="GO:0022857">
    <property type="term" value="F:transmembrane transporter activity"/>
    <property type="evidence" value="ECO:0007669"/>
    <property type="project" value="InterPro"/>
</dbReference>
<evidence type="ECO:0000256" key="3">
    <source>
        <dbReference type="ARBA" id="ARBA00023136"/>
    </source>
</evidence>
<feature type="transmembrane region" description="Helical" evidence="4">
    <location>
        <begin position="43"/>
        <end position="64"/>
    </location>
</feature>
<reference evidence="5" key="1">
    <citation type="journal article" date="2014" name="Int. J. Syst. Evol. Microbiol.">
        <title>Complete genome sequence of Corynebacterium casei LMG S-19264T (=DSM 44701T), isolated from a smear-ripened cheese.</title>
        <authorList>
            <consortium name="US DOE Joint Genome Institute (JGI-PGF)"/>
            <person name="Walter F."/>
            <person name="Albersmeier A."/>
            <person name="Kalinowski J."/>
            <person name="Ruckert C."/>
        </authorList>
    </citation>
    <scope>NUCLEOTIDE SEQUENCE</scope>
    <source>
        <strain evidence="5">CGMCC 1.6293</strain>
    </source>
</reference>